<proteinExistence type="predicted"/>
<dbReference type="EMBL" id="BK032738">
    <property type="protein sequence ID" value="DAF57751.1"/>
    <property type="molecule type" value="Genomic_DNA"/>
</dbReference>
<evidence type="ECO:0000313" key="1">
    <source>
        <dbReference type="EMBL" id="DAF57751.1"/>
    </source>
</evidence>
<reference evidence="1" key="1">
    <citation type="journal article" date="2021" name="Proc. Natl. Acad. Sci. U.S.A.">
        <title>A Catalog of Tens of Thousands of Viruses from Human Metagenomes Reveals Hidden Associations with Chronic Diseases.</title>
        <authorList>
            <person name="Tisza M.J."/>
            <person name="Buck C.B."/>
        </authorList>
    </citation>
    <scope>NUCLEOTIDE SEQUENCE</scope>
    <source>
        <strain evidence="1">Ct31P9</strain>
    </source>
</reference>
<name>A0A8S5T449_9CAUD</name>
<accession>A0A8S5T449</accession>
<organism evidence="1">
    <name type="scientific">Myoviridae sp. ct31P9</name>
    <dbReference type="NCBI Taxonomy" id="2827657"/>
    <lineage>
        <taxon>Viruses</taxon>
        <taxon>Duplodnaviria</taxon>
        <taxon>Heunggongvirae</taxon>
        <taxon>Uroviricota</taxon>
        <taxon>Caudoviricetes</taxon>
    </lineage>
</organism>
<sequence>MNKVERSAIEEAIDLLEHEVRYNGRGLWIGSVYVAEDNDITEAIKILKGITKTKGDK</sequence>
<protein>
    <submittedName>
        <fullName evidence="1">Uncharacterized protein</fullName>
    </submittedName>
</protein>